<accession>A0ABW0YHX1</accession>
<evidence type="ECO:0000313" key="1">
    <source>
        <dbReference type="EMBL" id="MFC5712005.1"/>
    </source>
</evidence>
<name>A0ABW0YHX1_9BACI</name>
<sequence length="146" mass="17594">MNRYVLYLMEKEVAVQYYQSEDKLYRLFQDYERAYKWAKPLLEKQIKYVTTPIPIEDWLLGMEGMFQDQGFRKAVKEDQSLMFKNTDESASLTVTPTYMILETDGDYQKEWIVFDIIKQLSDYIFAINYKKQTFGWLKPLKVYTVL</sequence>
<dbReference type="Proteomes" id="UP001596142">
    <property type="component" value="Unassembled WGS sequence"/>
</dbReference>
<dbReference type="InterPro" id="IPR019683">
    <property type="entry name" value="SirA"/>
</dbReference>
<dbReference type="InterPro" id="IPR038449">
    <property type="entry name" value="SirA_sf"/>
</dbReference>
<gene>
    <name evidence="1" type="primary">sirA</name>
    <name evidence="1" type="ORF">ACFPU1_04380</name>
</gene>
<proteinExistence type="predicted"/>
<protein>
    <submittedName>
        <fullName evidence="1">Sporulation inhibitor of replication protein SirA</fullName>
    </submittedName>
</protein>
<reference evidence="2" key="1">
    <citation type="journal article" date="2019" name="Int. J. Syst. Evol. Microbiol.">
        <title>The Global Catalogue of Microorganisms (GCM) 10K type strain sequencing project: providing services to taxonomists for standard genome sequencing and annotation.</title>
        <authorList>
            <consortium name="The Broad Institute Genomics Platform"/>
            <consortium name="The Broad Institute Genome Sequencing Center for Infectious Disease"/>
            <person name="Wu L."/>
            <person name="Ma J."/>
        </authorList>
    </citation>
    <scope>NUCLEOTIDE SEQUENCE [LARGE SCALE GENOMIC DNA]</scope>
    <source>
        <strain evidence="2">CECT 7184</strain>
    </source>
</reference>
<dbReference type="Pfam" id="PF10747">
    <property type="entry name" value="SirA"/>
    <property type="match status" value="1"/>
</dbReference>
<comment type="caution">
    <text evidence="1">The sequence shown here is derived from an EMBL/GenBank/DDBJ whole genome shotgun (WGS) entry which is preliminary data.</text>
</comment>
<evidence type="ECO:0000313" key="2">
    <source>
        <dbReference type="Proteomes" id="UP001596142"/>
    </source>
</evidence>
<dbReference type="RefSeq" id="WP_054637206.1">
    <property type="nucleotide sequence ID" value="NZ_JBHSOZ010000003.1"/>
</dbReference>
<keyword evidence="2" id="KW-1185">Reference proteome</keyword>
<dbReference type="EMBL" id="JBHSOZ010000003">
    <property type="protein sequence ID" value="MFC5712005.1"/>
    <property type="molecule type" value="Genomic_DNA"/>
</dbReference>
<dbReference type="Gene3D" id="3.30.310.250">
    <property type="entry name" value="Sporulation inhibitor of replication protein SirA"/>
    <property type="match status" value="1"/>
</dbReference>
<organism evidence="1 2">
    <name type="scientific">Thalassorhabdus alkalitolerans</name>
    <dbReference type="NCBI Taxonomy" id="2282697"/>
    <lineage>
        <taxon>Bacteria</taxon>
        <taxon>Bacillati</taxon>
        <taxon>Bacillota</taxon>
        <taxon>Bacilli</taxon>
        <taxon>Bacillales</taxon>
        <taxon>Bacillaceae</taxon>
        <taxon>Thalassorhabdus</taxon>
    </lineage>
</organism>